<keyword evidence="1" id="KW-0812">Transmembrane</keyword>
<evidence type="ECO:0000256" key="1">
    <source>
        <dbReference type="SAM" id="Phobius"/>
    </source>
</evidence>
<keyword evidence="1" id="KW-0472">Membrane</keyword>
<name>A0A382CX63_9ZZZZ</name>
<evidence type="ECO:0000313" key="2">
    <source>
        <dbReference type="EMBL" id="SVB30738.1"/>
    </source>
</evidence>
<gene>
    <name evidence="2" type="ORF">METZ01_LOCUS183592</name>
</gene>
<keyword evidence="1" id="KW-1133">Transmembrane helix</keyword>
<feature type="transmembrane region" description="Helical" evidence="1">
    <location>
        <begin position="84"/>
        <end position="104"/>
    </location>
</feature>
<organism evidence="2">
    <name type="scientific">marine metagenome</name>
    <dbReference type="NCBI Taxonomy" id="408172"/>
    <lineage>
        <taxon>unclassified sequences</taxon>
        <taxon>metagenomes</taxon>
        <taxon>ecological metagenomes</taxon>
    </lineage>
</organism>
<dbReference type="AlphaFoldDB" id="A0A382CX63"/>
<dbReference type="EMBL" id="UINC01036567">
    <property type="protein sequence ID" value="SVB30738.1"/>
    <property type="molecule type" value="Genomic_DNA"/>
</dbReference>
<protein>
    <submittedName>
        <fullName evidence="2">Uncharacterized protein</fullName>
    </submittedName>
</protein>
<feature type="non-terminal residue" evidence="2">
    <location>
        <position position="180"/>
    </location>
</feature>
<feature type="transmembrane region" description="Helical" evidence="1">
    <location>
        <begin position="157"/>
        <end position="179"/>
    </location>
</feature>
<proteinExistence type="predicted"/>
<accession>A0A382CX63</accession>
<sequence length="180" mass="20094">MTQSSATSSFHEKASSNRPLRSHLGTLTWFGKLLWRASPGGLGTDAGAMIPAALLPAVRLLILERLLDSVNFVIGQGEAGFRQILLWILLLAALQLLLAGIDAVRTRARAIVREKTGWRLQELVIQKAARVALHHYEQPEFFDRQQRALWASIWRSFSVFHSALLSIELSITLLLYLGLL</sequence>
<reference evidence="2" key="1">
    <citation type="submission" date="2018-05" db="EMBL/GenBank/DDBJ databases">
        <authorList>
            <person name="Lanie J.A."/>
            <person name="Ng W.-L."/>
            <person name="Kazmierczak K.M."/>
            <person name="Andrzejewski T.M."/>
            <person name="Davidsen T.M."/>
            <person name="Wayne K.J."/>
            <person name="Tettelin H."/>
            <person name="Glass J.I."/>
            <person name="Rusch D."/>
            <person name="Podicherti R."/>
            <person name="Tsui H.-C.T."/>
            <person name="Winkler M.E."/>
        </authorList>
    </citation>
    <scope>NUCLEOTIDE SEQUENCE</scope>
</reference>